<feature type="signal peptide" evidence="1">
    <location>
        <begin position="1"/>
        <end position="19"/>
    </location>
</feature>
<dbReference type="InterPro" id="IPR036706">
    <property type="entry name" value="VOMI_sf"/>
</dbReference>
<evidence type="ECO:0000256" key="1">
    <source>
        <dbReference type="SAM" id="SignalP"/>
    </source>
</evidence>
<gene>
    <name evidence="2" type="ORF">OXX778_LOCUS15049</name>
</gene>
<organism evidence="2 3">
    <name type="scientific">Brachionus calyciflorus</name>
    <dbReference type="NCBI Taxonomy" id="104777"/>
    <lineage>
        <taxon>Eukaryota</taxon>
        <taxon>Metazoa</taxon>
        <taxon>Spiralia</taxon>
        <taxon>Gnathifera</taxon>
        <taxon>Rotifera</taxon>
        <taxon>Eurotatoria</taxon>
        <taxon>Monogononta</taxon>
        <taxon>Pseudotrocha</taxon>
        <taxon>Ploima</taxon>
        <taxon>Brachionidae</taxon>
        <taxon>Brachionus</taxon>
    </lineage>
</organism>
<dbReference type="SUPFAM" id="SSF51092">
    <property type="entry name" value="Vitelline membrane outer protein-I (VMO-I)"/>
    <property type="match status" value="1"/>
</dbReference>
<proteinExistence type="predicted"/>
<sequence length="292" mass="32968">MYHINSVILILICWEISLSKLVINSEFFPKDVNYDFLYDQRVILKFISTTRLKCFSECLVDSTCYFVIYMSDKCQLYKKFAILTRYTTKNTFIYSKLSNFYNEGVNLNDFFTKLPYSTTFPIIISSANNKLGINWGDWGAFEECDENNCVVGFRTKLHSPQGFGLNTGDDDTALNGVQLICSNGKKLISSVGKWGDWDTNFKYCKNNQKIIGFSYGMQINKGSGDDTATNVIRLICSDGLAIVSLEAPWSDSIISITCLYGVIVGIRTQVEAPNTNDNTALNNIEFICKLNS</sequence>
<dbReference type="InterPro" id="IPR005515">
    <property type="entry name" value="VOMI"/>
</dbReference>
<reference evidence="2" key="1">
    <citation type="submission" date="2021-02" db="EMBL/GenBank/DDBJ databases">
        <authorList>
            <person name="Nowell W R."/>
        </authorList>
    </citation>
    <scope>NUCLEOTIDE SEQUENCE</scope>
    <source>
        <strain evidence="2">Ploen Becks lab</strain>
    </source>
</reference>
<evidence type="ECO:0000313" key="2">
    <source>
        <dbReference type="EMBL" id="CAF0973636.1"/>
    </source>
</evidence>
<dbReference type="EMBL" id="CAJNOC010003230">
    <property type="protein sequence ID" value="CAF0973636.1"/>
    <property type="molecule type" value="Genomic_DNA"/>
</dbReference>
<dbReference type="AlphaFoldDB" id="A0A814EKT1"/>
<dbReference type="Gene3D" id="2.100.10.20">
    <property type="entry name" value="Vitelline membrane outer layer protein I (VOMI)"/>
    <property type="match status" value="1"/>
</dbReference>
<dbReference type="PANTHER" id="PTHR18841">
    <property type="entry name" value="VITELLINE MEMBRANE OUTER LAYER PROTEIN I-RELATED"/>
    <property type="match status" value="1"/>
</dbReference>
<keyword evidence="3" id="KW-1185">Reference proteome</keyword>
<comment type="caution">
    <text evidence="2">The sequence shown here is derived from an EMBL/GenBank/DDBJ whole genome shotgun (WGS) entry which is preliminary data.</text>
</comment>
<dbReference type="Proteomes" id="UP000663879">
    <property type="component" value="Unassembled WGS sequence"/>
</dbReference>
<dbReference type="Pfam" id="PF03762">
    <property type="entry name" value="VOMI"/>
    <property type="match status" value="1"/>
</dbReference>
<keyword evidence="1" id="KW-0732">Signal</keyword>
<dbReference type="PANTHER" id="PTHR18841:SF0">
    <property type="entry name" value="VITELLINE MEMBRANE OUTER LAYER 1 HOMOLOG A-RELATED"/>
    <property type="match status" value="1"/>
</dbReference>
<protein>
    <recommendedName>
        <fullName evidence="4">Vitelline membrane outer layer 1-like protein</fullName>
    </recommendedName>
</protein>
<feature type="chain" id="PRO_5032635275" description="Vitelline membrane outer layer 1-like protein" evidence="1">
    <location>
        <begin position="20"/>
        <end position="292"/>
    </location>
</feature>
<name>A0A814EKT1_9BILA</name>
<evidence type="ECO:0000313" key="3">
    <source>
        <dbReference type="Proteomes" id="UP000663879"/>
    </source>
</evidence>
<dbReference type="OrthoDB" id="6344411at2759"/>
<evidence type="ECO:0008006" key="4">
    <source>
        <dbReference type="Google" id="ProtNLM"/>
    </source>
</evidence>
<accession>A0A814EKT1</accession>
<dbReference type="GO" id="GO:0005615">
    <property type="term" value="C:extracellular space"/>
    <property type="evidence" value="ECO:0007669"/>
    <property type="project" value="TreeGrafter"/>
</dbReference>